<sequence>MKRLRMRRMLVELPVFIDMALGRMEAAAESGEAKPEALMRIIASLLGGLRRFRHFSTLNDRDAYANSLPPIVNDQAVRLAAFAIHLAETQPSSSLAPSVISDLIRERLFDRVLLTAEIRRMLLAHLPRKSTTAGEFRACAMSMIREGKADTVKRAEGLIDEDPQLELVHAEAEGASRQMGTRSPNLVLDAVEAIALARCGSTARAVLGALEPYLNSPEPADAGGPVSAEASARQPYAWSILMHRLSGSSHTTADDLLGLTSELSEELMIPQIMSPLIAGLISRRDLTPAWDIFVDLCEKQRAENVPGRYVDRQLLAAATPLCAQLFGLDAAVQLVDEWARRTTGPSPTDWRHSITIDSVNLNTLLTQCAQFSRPGIALRLFAAAQRRWGLWPDHISLNILVDCCRFSQTTDADEPDSIRSRLRDLVGEMRLFGSKELDNPGDSYMVHDIPELADGDVSILLDREGMSWRETMGDMRPWQFGRRIVRDVILGNWPYLVDVPSPLDFGPFAKLDDILRPYPSAHPDELRLPLLTARYTHIIPSAGTFQSYITLLGFYGRTEEIPVVLAWARELGVQLNAKSMCSALAYIGEVEGPRRRVRGWKPEGGSAFVRDEEIMRRWLQEWIRGEVPSEGDVAAFVREVKVKGAALSAPR</sequence>
<dbReference type="InterPro" id="IPR011990">
    <property type="entry name" value="TPR-like_helical_dom_sf"/>
</dbReference>
<dbReference type="Gene3D" id="1.25.40.10">
    <property type="entry name" value="Tetratricopeptide repeat domain"/>
    <property type="match status" value="1"/>
</dbReference>
<reference evidence="1" key="1">
    <citation type="journal article" date="2022" name="G3 (Bethesda)">
        <title>High quality genome of the basidiomycete yeast Dioszegia hungarica PDD-24b-2 isolated from cloud water.</title>
        <authorList>
            <person name="Jarrige D."/>
            <person name="Haridas S."/>
            <person name="Bleykasten-Grosshans C."/>
            <person name="Joly M."/>
            <person name="Nadalig T."/>
            <person name="Sancelme M."/>
            <person name="Vuilleumier S."/>
            <person name="Grigoriev I.V."/>
            <person name="Amato P."/>
            <person name="Bringel F."/>
        </authorList>
    </citation>
    <scope>NUCLEOTIDE SEQUENCE</scope>
    <source>
        <strain evidence="1">PDD-24b-2</strain>
    </source>
</reference>
<gene>
    <name evidence="1" type="ORF">MKK02DRAFT_16289</name>
</gene>
<dbReference type="EMBL" id="JAKWFO010000006">
    <property type="protein sequence ID" value="KAI9634907.1"/>
    <property type="molecule type" value="Genomic_DNA"/>
</dbReference>
<dbReference type="RefSeq" id="XP_052944684.1">
    <property type="nucleotide sequence ID" value="XM_053085607.1"/>
</dbReference>
<dbReference type="GeneID" id="77724808"/>
<protein>
    <submittedName>
        <fullName evidence="1">Uncharacterized protein</fullName>
    </submittedName>
</protein>
<keyword evidence="2" id="KW-1185">Reference proteome</keyword>
<dbReference type="AlphaFoldDB" id="A0AA38H5H6"/>
<accession>A0AA38H5H6</accession>
<proteinExistence type="predicted"/>
<evidence type="ECO:0000313" key="1">
    <source>
        <dbReference type="EMBL" id="KAI9634907.1"/>
    </source>
</evidence>
<dbReference type="Proteomes" id="UP001164286">
    <property type="component" value="Unassembled WGS sequence"/>
</dbReference>
<organism evidence="1 2">
    <name type="scientific">Dioszegia hungarica</name>
    <dbReference type="NCBI Taxonomy" id="4972"/>
    <lineage>
        <taxon>Eukaryota</taxon>
        <taxon>Fungi</taxon>
        <taxon>Dikarya</taxon>
        <taxon>Basidiomycota</taxon>
        <taxon>Agaricomycotina</taxon>
        <taxon>Tremellomycetes</taxon>
        <taxon>Tremellales</taxon>
        <taxon>Bulleribasidiaceae</taxon>
        <taxon>Dioszegia</taxon>
    </lineage>
</organism>
<name>A0AA38H5H6_9TREE</name>
<comment type="caution">
    <text evidence="1">The sequence shown here is derived from an EMBL/GenBank/DDBJ whole genome shotgun (WGS) entry which is preliminary data.</text>
</comment>
<evidence type="ECO:0000313" key="2">
    <source>
        <dbReference type="Proteomes" id="UP001164286"/>
    </source>
</evidence>